<dbReference type="RefSeq" id="WP_181739682.1">
    <property type="nucleotide sequence ID" value="NZ_JACEMT010000049.1"/>
</dbReference>
<proteinExistence type="predicted"/>
<sequence>MKQFISLQGCVILLALLSLLIVFLPAGLLWLWGLVEWLWSDPVSLDELAGMALPLVYWSSVYVTLSFASLLCRHLQGRPVMRLGYVPALLVGSGLSGWLCYGLLMGPPSEYRGVLLALLVWPLLCVAQIFAYARVSNPESSGG</sequence>
<protein>
    <recommendedName>
        <fullName evidence="4">Transmembrane protein</fullName>
    </recommendedName>
</protein>
<evidence type="ECO:0000256" key="1">
    <source>
        <dbReference type="SAM" id="Phobius"/>
    </source>
</evidence>
<dbReference type="AlphaFoldDB" id="A0A7W1WYR0"/>
<keyword evidence="3" id="KW-1185">Reference proteome</keyword>
<accession>A0A7W1WYR0</accession>
<keyword evidence="1" id="KW-0812">Transmembrane</keyword>
<name>A0A7W1WYR0_9GAMM</name>
<feature type="transmembrane region" description="Helical" evidence="1">
    <location>
        <begin position="12"/>
        <end position="35"/>
    </location>
</feature>
<feature type="transmembrane region" description="Helical" evidence="1">
    <location>
        <begin position="111"/>
        <end position="133"/>
    </location>
</feature>
<feature type="transmembrane region" description="Helical" evidence="1">
    <location>
        <begin position="55"/>
        <end position="72"/>
    </location>
</feature>
<reference evidence="2 3" key="1">
    <citation type="submission" date="2020-07" db="EMBL/GenBank/DDBJ databases">
        <title>Bacterium isolated from marien macroalgae.</title>
        <authorList>
            <person name="Zhu K."/>
            <person name="Lu D."/>
            <person name="Du Z."/>
        </authorList>
    </citation>
    <scope>NUCLEOTIDE SEQUENCE [LARGE SCALE GENOMIC DNA]</scope>
    <source>
        <strain evidence="2 3">3-1745</strain>
    </source>
</reference>
<dbReference type="EMBL" id="JACEMT010000049">
    <property type="protein sequence ID" value="MBA4502666.1"/>
    <property type="molecule type" value="Genomic_DNA"/>
</dbReference>
<feature type="transmembrane region" description="Helical" evidence="1">
    <location>
        <begin position="84"/>
        <end position="105"/>
    </location>
</feature>
<evidence type="ECO:0000313" key="3">
    <source>
        <dbReference type="Proteomes" id="UP000538931"/>
    </source>
</evidence>
<keyword evidence="1" id="KW-0472">Membrane</keyword>
<evidence type="ECO:0008006" key="4">
    <source>
        <dbReference type="Google" id="ProtNLM"/>
    </source>
</evidence>
<comment type="caution">
    <text evidence="2">The sequence shown here is derived from an EMBL/GenBank/DDBJ whole genome shotgun (WGS) entry which is preliminary data.</text>
</comment>
<dbReference type="Proteomes" id="UP000538931">
    <property type="component" value="Unassembled WGS sequence"/>
</dbReference>
<organism evidence="2 3">
    <name type="scientific">Marinobacterium marinum</name>
    <dbReference type="NCBI Taxonomy" id="2756129"/>
    <lineage>
        <taxon>Bacteria</taxon>
        <taxon>Pseudomonadati</taxon>
        <taxon>Pseudomonadota</taxon>
        <taxon>Gammaproteobacteria</taxon>
        <taxon>Oceanospirillales</taxon>
        <taxon>Oceanospirillaceae</taxon>
        <taxon>Marinobacterium</taxon>
    </lineage>
</organism>
<evidence type="ECO:0000313" key="2">
    <source>
        <dbReference type="EMBL" id="MBA4502666.1"/>
    </source>
</evidence>
<keyword evidence="1" id="KW-1133">Transmembrane helix</keyword>
<gene>
    <name evidence="2" type="ORF">H1S06_09850</name>
</gene>